<dbReference type="InterPro" id="IPR012341">
    <property type="entry name" value="6hp_glycosidase-like_sf"/>
</dbReference>
<dbReference type="Pfam" id="PF17389">
    <property type="entry name" value="Bac_rhamnosid6H"/>
    <property type="match status" value="1"/>
</dbReference>
<dbReference type="PANTHER" id="PTHR34987">
    <property type="entry name" value="C, PUTATIVE (AFU_ORTHOLOGUE AFUA_3G02880)-RELATED"/>
    <property type="match status" value="1"/>
</dbReference>
<dbReference type="Gene3D" id="1.50.10.10">
    <property type="match status" value="1"/>
</dbReference>
<organism evidence="4 5">
    <name type="scientific">Mucilaginibacter panaciglaebae</name>
    <dbReference type="NCBI Taxonomy" id="502331"/>
    <lineage>
        <taxon>Bacteria</taxon>
        <taxon>Pseudomonadati</taxon>
        <taxon>Bacteroidota</taxon>
        <taxon>Sphingobacteriia</taxon>
        <taxon>Sphingobacteriales</taxon>
        <taxon>Sphingobacteriaceae</taxon>
        <taxon>Mucilaginibacter</taxon>
    </lineage>
</organism>
<feature type="domain" description="Alpha-L-rhamnosidase six-hairpin glycosidase" evidence="2">
    <location>
        <begin position="384"/>
        <end position="705"/>
    </location>
</feature>
<evidence type="ECO:0000259" key="2">
    <source>
        <dbReference type="Pfam" id="PF17389"/>
    </source>
</evidence>
<reference evidence="5" key="1">
    <citation type="journal article" date="2019" name="Int. J. Syst. Evol. Microbiol.">
        <title>The Global Catalogue of Microorganisms (GCM) 10K type strain sequencing project: providing services to taxonomists for standard genome sequencing and annotation.</title>
        <authorList>
            <consortium name="The Broad Institute Genomics Platform"/>
            <consortium name="The Broad Institute Genome Sequencing Center for Infectious Disease"/>
            <person name="Wu L."/>
            <person name="Ma J."/>
        </authorList>
    </citation>
    <scope>NUCLEOTIDE SEQUENCE [LARGE SCALE GENOMIC DNA]</scope>
    <source>
        <strain evidence="5">JCM 17085</strain>
    </source>
</reference>
<dbReference type="Gene3D" id="2.60.420.10">
    <property type="entry name" value="Maltose phosphorylase, domain 3"/>
    <property type="match status" value="1"/>
</dbReference>
<evidence type="ECO:0000259" key="3">
    <source>
        <dbReference type="Pfam" id="PF17390"/>
    </source>
</evidence>
<dbReference type="InterPro" id="IPR008928">
    <property type="entry name" value="6-hairpin_glycosidase_sf"/>
</dbReference>
<gene>
    <name evidence="4" type="ORF">GCM10022392_27650</name>
</gene>
<name>A0ABP7X092_9SPHI</name>
<evidence type="ECO:0008006" key="6">
    <source>
        <dbReference type="Google" id="ProtNLM"/>
    </source>
</evidence>
<dbReference type="Proteomes" id="UP001500841">
    <property type="component" value="Unassembled WGS sequence"/>
</dbReference>
<dbReference type="SUPFAM" id="SSF49785">
    <property type="entry name" value="Galactose-binding domain-like"/>
    <property type="match status" value="1"/>
</dbReference>
<evidence type="ECO:0000313" key="4">
    <source>
        <dbReference type="EMBL" id="GAA4101440.1"/>
    </source>
</evidence>
<dbReference type="RefSeq" id="WP_345105663.1">
    <property type="nucleotide sequence ID" value="NZ_BAABCV010000010.1"/>
</dbReference>
<sequence>MKSIFTAALLLLSLLWLRPALAQTPDMAVATRPWNAYWINARGETGRDYGVFYFRKQIDLAAKPASFFVNVSADNRYKLYVNGALVSCGPARGDTYFWNYERVDLAPYLVAGKNTIAAQVWNEAEFRPEAQISLRTAFILKGATVVEDIVNTNTSWKASRDKGYKPLPVSLGYGAYYVAGPGELVDENKTVKNAISKDLDDSSWPGASIVDVGKPKGMSDAFGWMLVQSQIPQMERVYQRIPSLRKAVNVSVPAGFPANKTALTIPSNTTATLIVDQTYLTNAYLTLNFSKGKGAGISLTYNESMFDNLKKFGNRKGDRNAVEGKELSGRKDSLIADGTSGQSFTTMFWRTFRYIKLIVHTADEPLVIDDIYGTSTGYPFQLNAWLKTDNPELQQMLDIGWRTAKMDAIETYMDCPYYEQLQYIGDTRIQAMVSYYNSGDDRLMRNAINLMDHSRLGEGITLSRHPSFSPQIISTFSLWYIGVLHDYWMYRADANFIKGKLQGERGVLDFFSRYQQADGSLQNVPYWIFVDWSDGWGGGSPPLGSKGGSSILDLQLLIAYQQAAEMEAKLGMPEFAALYSAKAAQLKHTIQAKYWDAGKGLYADNEDKKQFSQHANSLAILAGVAEKTTAPAIAHKLLTDASLTQCTIYFKYYLHQALTQAGLGNNYLKWLDIWREDIKLGLTTWAEMSNVPSSRSDCHAWGSSPNIEFFRIVLGIDSYAPGFKKIRIEPHLGDLKNASGEIPHPDGKVAVSYELKDKIWNIKLNLPLGTTGIFVWKGKQMPLKAGANLFRL</sequence>
<protein>
    <recommendedName>
        <fullName evidence="6">Alpha-rhamnosidase</fullName>
    </recommendedName>
</protein>
<dbReference type="InterPro" id="IPR035396">
    <property type="entry name" value="Bac_rhamnosid6H"/>
</dbReference>
<proteinExistence type="predicted"/>
<keyword evidence="1" id="KW-0732">Signal</keyword>
<dbReference type="EMBL" id="BAABCV010000010">
    <property type="protein sequence ID" value="GAA4101440.1"/>
    <property type="molecule type" value="Genomic_DNA"/>
</dbReference>
<evidence type="ECO:0000313" key="5">
    <source>
        <dbReference type="Proteomes" id="UP001500841"/>
    </source>
</evidence>
<dbReference type="Pfam" id="PF17390">
    <property type="entry name" value="Bac_rhamnosid_C"/>
    <property type="match status" value="1"/>
</dbReference>
<dbReference type="InterPro" id="IPR008979">
    <property type="entry name" value="Galactose-bd-like_sf"/>
</dbReference>
<dbReference type="PANTHER" id="PTHR34987:SF2">
    <property type="entry name" value="B, PUTATIVE (AFU_ORTHOLOGUE AFUA_7G05040)-RELATED"/>
    <property type="match status" value="1"/>
</dbReference>
<keyword evidence="5" id="KW-1185">Reference proteome</keyword>
<feature type="signal peptide" evidence="1">
    <location>
        <begin position="1"/>
        <end position="22"/>
    </location>
</feature>
<dbReference type="Gene3D" id="2.60.120.260">
    <property type="entry name" value="Galactose-binding domain-like"/>
    <property type="match status" value="1"/>
</dbReference>
<dbReference type="SUPFAM" id="SSF48208">
    <property type="entry name" value="Six-hairpin glycosidases"/>
    <property type="match status" value="1"/>
</dbReference>
<feature type="chain" id="PRO_5046060774" description="Alpha-rhamnosidase" evidence="1">
    <location>
        <begin position="23"/>
        <end position="792"/>
    </location>
</feature>
<evidence type="ECO:0000256" key="1">
    <source>
        <dbReference type="SAM" id="SignalP"/>
    </source>
</evidence>
<comment type="caution">
    <text evidence="4">The sequence shown here is derived from an EMBL/GenBank/DDBJ whole genome shotgun (WGS) entry which is preliminary data.</text>
</comment>
<accession>A0ABP7X092</accession>
<feature type="domain" description="Alpha-L-rhamnosidase C-terminal" evidence="3">
    <location>
        <begin position="715"/>
        <end position="772"/>
    </location>
</feature>
<dbReference type="InterPro" id="IPR035398">
    <property type="entry name" value="Bac_rhamnosid_C"/>
</dbReference>